<name>A0ACA7P915_9PSED</name>
<dbReference type="Proteomes" id="UP000018725">
    <property type="component" value="Chromosome"/>
</dbReference>
<keyword evidence="2" id="KW-1185">Reference proteome</keyword>
<evidence type="ECO:0000313" key="1">
    <source>
        <dbReference type="EMBL" id="AHC36119.1"/>
    </source>
</evidence>
<reference evidence="1 2" key="1">
    <citation type="journal article" date="2014" name="Genome Announc.">
        <title>Complete Genome Sequence of Pseudomonas sp. Strain TKP, Isolated from a gamma-Hexachlorocyclohexane-Degrading Mixed Culture.</title>
        <authorList>
            <person name="Ohtsubo Y."/>
            <person name="Kishida K."/>
            <person name="Sato T."/>
            <person name="Tabata M."/>
            <person name="Kawasumi T."/>
            <person name="Ogura Y."/>
            <person name="Hayashi T."/>
            <person name="Tsuda M."/>
            <person name="Nagata Y."/>
        </authorList>
    </citation>
    <scope>NUCLEOTIDE SEQUENCE [LARGE SCALE GENOMIC DNA]</scope>
    <source>
        <strain evidence="1 2">TKP</strain>
    </source>
</reference>
<dbReference type="EMBL" id="CP006852">
    <property type="protein sequence ID" value="AHC36119.1"/>
    <property type="molecule type" value="Genomic_DNA"/>
</dbReference>
<organism evidence="1 2">
    <name type="scientific">Pseudomonas gorinensis</name>
    <dbReference type="NCBI Taxonomy" id="3240790"/>
    <lineage>
        <taxon>Bacteria</taxon>
        <taxon>Pseudomonadati</taxon>
        <taxon>Pseudomonadota</taxon>
        <taxon>Gammaproteobacteria</taxon>
        <taxon>Pseudomonadales</taxon>
        <taxon>Pseudomonadaceae</taxon>
        <taxon>Pseudomonas</taxon>
    </lineage>
</organism>
<proteinExistence type="predicted"/>
<sequence>MRKDHVLGNNRPDGNGTQVTIIEGMFVMSHLNNDLRADFVEALEEISTLMSIAYDQLGPVPEDHALAQAGLENGGEIVLDYVDHNEAGVAFEHLLYMINEPPLVVSEKCIKILARIAKSLRMPFTR</sequence>
<accession>A0ACA7P915</accession>
<gene>
    <name evidence="1" type="ORF">U771_18005</name>
</gene>
<protein>
    <submittedName>
        <fullName evidence="1">Uncharacterized protein</fullName>
    </submittedName>
</protein>
<evidence type="ECO:0000313" key="2">
    <source>
        <dbReference type="Proteomes" id="UP000018725"/>
    </source>
</evidence>